<dbReference type="InterPro" id="IPR001757">
    <property type="entry name" value="P_typ_ATPase"/>
</dbReference>
<dbReference type="FunFam" id="2.70.150.10:FF:000006">
    <property type="entry name" value="Calcium-transporting ATPase"/>
    <property type="match status" value="1"/>
</dbReference>
<dbReference type="Gene3D" id="2.70.150.10">
    <property type="entry name" value="Calcium-transporting ATPase, cytoplasmic transduction domain A"/>
    <property type="match status" value="1"/>
</dbReference>
<keyword evidence="1" id="KW-0460">Magnesium</keyword>
<protein>
    <recommendedName>
        <fullName evidence="3">P-type ATPase A domain-containing protein</fullName>
    </recommendedName>
</protein>
<organism evidence="4 5">
    <name type="scientific">Vanilla planifolia</name>
    <name type="common">Vanilla</name>
    <dbReference type="NCBI Taxonomy" id="51239"/>
    <lineage>
        <taxon>Eukaryota</taxon>
        <taxon>Viridiplantae</taxon>
        <taxon>Streptophyta</taxon>
        <taxon>Embryophyta</taxon>
        <taxon>Tracheophyta</taxon>
        <taxon>Spermatophyta</taxon>
        <taxon>Magnoliopsida</taxon>
        <taxon>Liliopsida</taxon>
        <taxon>Asparagales</taxon>
        <taxon>Orchidaceae</taxon>
        <taxon>Vanilloideae</taxon>
        <taxon>Vanilleae</taxon>
        <taxon>Vanilla</taxon>
    </lineage>
</organism>
<accession>A0A835V3D3</accession>
<proteinExistence type="predicted"/>
<name>A0A835V3D3_VANPL</name>
<dbReference type="InterPro" id="IPR008250">
    <property type="entry name" value="ATPase_P-typ_transduc_dom_A_sf"/>
</dbReference>
<comment type="caution">
    <text evidence="4">The sequence shown here is derived from an EMBL/GenBank/DDBJ whole genome shotgun (WGS) entry which is preliminary data.</text>
</comment>
<dbReference type="AlphaFoldDB" id="A0A835V3D3"/>
<evidence type="ECO:0000256" key="2">
    <source>
        <dbReference type="SAM" id="Phobius"/>
    </source>
</evidence>
<evidence type="ECO:0000259" key="3">
    <source>
        <dbReference type="Pfam" id="PF00122"/>
    </source>
</evidence>
<dbReference type="PANTHER" id="PTHR24093:SF462">
    <property type="entry name" value="CALCIUM-TRANSPORTING ATPASE 11, PLASMA MEMBRANE-TYPE-RELATED"/>
    <property type="match status" value="1"/>
</dbReference>
<dbReference type="FunFam" id="1.20.1110.10:FF:000036">
    <property type="entry name" value="Calcium-transporting ATPase"/>
    <property type="match status" value="1"/>
</dbReference>
<dbReference type="Proteomes" id="UP000636800">
    <property type="component" value="Chromosome 5"/>
</dbReference>
<feature type="domain" description="P-type ATPase A" evidence="3">
    <location>
        <begin position="75"/>
        <end position="171"/>
    </location>
</feature>
<dbReference type="SUPFAM" id="SSF81665">
    <property type="entry name" value="Calcium ATPase, transmembrane domain M"/>
    <property type="match status" value="1"/>
</dbReference>
<dbReference type="NCBIfam" id="TIGR01494">
    <property type="entry name" value="ATPase_P-type"/>
    <property type="match status" value="1"/>
</dbReference>
<reference evidence="4 5" key="1">
    <citation type="journal article" date="2020" name="Nat. Food">
        <title>A phased Vanilla planifolia genome enables genetic improvement of flavour and production.</title>
        <authorList>
            <person name="Hasing T."/>
            <person name="Tang H."/>
            <person name="Brym M."/>
            <person name="Khazi F."/>
            <person name="Huang T."/>
            <person name="Chambers A.H."/>
        </authorList>
    </citation>
    <scope>NUCLEOTIDE SEQUENCE [LARGE SCALE GENOMIC DNA]</scope>
    <source>
        <tissue evidence="4">Leaf</tissue>
    </source>
</reference>
<evidence type="ECO:0000313" key="5">
    <source>
        <dbReference type="Proteomes" id="UP000636800"/>
    </source>
</evidence>
<dbReference type="GO" id="GO:0005524">
    <property type="term" value="F:ATP binding"/>
    <property type="evidence" value="ECO:0007669"/>
    <property type="project" value="InterPro"/>
</dbReference>
<feature type="transmembrane region" description="Helical" evidence="2">
    <location>
        <begin position="35"/>
        <end position="55"/>
    </location>
</feature>
<evidence type="ECO:0000256" key="1">
    <source>
        <dbReference type="ARBA" id="ARBA00022842"/>
    </source>
</evidence>
<feature type="transmembrane region" description="Helical" evidence="2">
    <location>
        <begin position="192"/>
        <end position="214"/>
    </location>
</feature>
<evidence type="ECO:0000313" key="4">
    <source>
        <dbReference type="EMBL" id="KAG0481616.1"/>
    </source>
</evidence>
<feature type="transmembrane region" description="Helical" evidence="2">
    <location>
        <begin position="12"/>
        <end position="29"/>
    </location>
</feature>
<dbReference type="GO" id="GO:0016887">
    <property type="term" value="F:ATP hydrolysis activity"/>
    <property type="evidence" value="ECO:0007669"/>
    <property type="project" value="InterPro"/>
</dbReference>
<dbReference type="GO" id="GO:0005886">
    <property type="term" value="C:plasma membrane"/>
    <property type="evidence" value="ECO:0007669"/>
    <property type="project" value="TreeGrafter"/>
</dbReference>
<dbReference type="PANTHER" id="PTHR24093">
    <property type="entry name" value="CATION TRANSPORTING ATPASE"/>
    <property type="match status" value="1"/>
</dbReference>
<dbReference type="SUPFAM" id="SSF81653">
    <property type="entry name" value="Calcium ATPase, transduction domain A"/>
    <property type="match status" value="1"/>
</dbReference>
<dbReference type="InterPro" id="IPR059000">
    <property type="entry name" value="ATPase_P-type_domA"/>
</dbReference>
<keyword evidence="5" id="KW-1185">Reference proteome</keyword>
<dbReference type="InterPro" id="IPR023298">
    <property type="entry name" value="ATPase_P-typ_TM_dom_sf"/>
</dbReference>
<keyword evidence="2" id="KW-0812">Transmembrane</keyword>
<keyword evidence="2" id="KW-0472">Membrane</keyword>
<gene>
    <name evidence="4" type="ORF">HPP92_012474</name>
</gene>
<dbReference type="Gene3D" id="1.20.1110.10">
    <property type="entry name" value="Calcium-transporting ATPase, transmembrane domain"/>
    <property type="match status" value="1"/>
</dbReference>
<dbReference type="GO" id="GO:0005388">
    <property type="term" value="F:P-type calcium transporter activity"/>
    <property type="evidence" value="ECO:0007669"/>
    <property type="project" value="TreeGrafter"/>
</dbReference>
<dbReference type="EMBL" id="JADCNL010000005">
    <property type="protein sequence ID" value="KAG0481616.1"/>
    <property type="molecule type" value="Genomic_DNA"/>
</dbReference>
<sequence>MFIWDALQDLTLIILMICAAVSIGVGLATEGWPKGMYDGVGIILSIFLVVTVTAVSDYKQSLQFRDLDREKKKIAMQVTRDSYRQKVSIYDLVVGDIVHLSIGDQVPTDGLYISGYSLSIDESSLTGETDPVYASHEKPFLLAGTKVQDGSAKMLVTAVGMRTEWGRLMEILRQGGDDDTPLQMKLNGVSTIIGKICLAFATLTFIVLLIRFLVVKSIRVGLLNWFLRMPC</sequence>
<dbReference type="Pfam" id="PF00122">
    <property type="entry name" value="E1-E2_ATPase"/>
    <property type="match status" value="1"/>
</dbReference>
<keyword evidence="2" id="KW-1133">Transmembrane helix</keyword>